<reference evidence="1" key="1">
    <citation type="submission" date="2014-11" db="EMBL/GenBank/DDBJ databases">
        <authorList>
            <person name="Amaro Gonzalez C."/>
        </authorList>
    </citation>
    <scope>NUCLEOTIDE SEQUENCE</scope>
</reference>
<sequence>MKRMGMDFFFTS</sequence>
<reference evidence="1" key="2">
    <citation type="journal article" date="2015" name="Fish Shellfish Immunol.">
        <title>Early steps in the European eel (Anguilla anguilla)-Vibrio vulnificus interaction in the gills: Role of the RtxA13 toxin.</title>
        <authorList>
            <person name="Callol A."/>
            <person name="Pajuelo D."/>
            <person name="Ebbesson L."/>
            <person name="Teles M."/>
            <person name="MacKenzie S."/>
            <person name="Amaro C."/>
        </authorList>
    </citation>
    <scope>NUCLEOTIDE SEQUENCE</scope>
</reference>
<proteinExistence type="predicted"/>
<protein>
    <submittedName>
        <fullName evidence="1">Uncharacterized protein</fullName>
    </submittedName>
</protein>
<name>A0A0E9TQ32_ANGAN</name>
<accession>A0A0E9TQ32</accession>
<dbReference type="EMBL" id="GBXM01053754">
    <property type="protein sequence ID" value="JAH54823.1"/>
    <property type="molecule type" value="Transcribed_RNA"/>
</dbReference>
<organism evidence="1">
    <name type="scientific">Anguilla anguilla</name>
    <name type="common">European freshwater eel</name>
    <name type="synonym">Muraena anguilla</name>
    <dbReference type="NCBI Taxonomy" id="7936"/>
    <lineage>
        <taxon>Eukaryota</taxon>
        <taxon>Metazoa</taxon>
        <taxon>Chordata</taxon>
        <taxon>Craniata</taxon>
        <taxon>Vertebrata</taxon>
        <taxon>Euteleostomi</taxon>
        <taxon>Actinopterygii</taxon>
        <taxon>Neopterygii</taxon>
        <taxon>Teleostei</taxon>
        <taxon>Anguilliformes</taxon>
        <taxon>Anguillidae</taxon>
        <taxon>Anguilla</taxon>
    </lineage>
</organism>
<evidence type="ECO:0000313" key="1">
    <source>
        <dbReference type="EMBL" id="JAH54823.1"/>
    </source>
</evidence>